<protein>
    <submittedName>
        <fullName evidence="1">Uncharacterized protein</fullName>
    </submittedName>
</protein>
<dbReference type="OrthoDB" id="8245240at2"/>
<organism evidence="1 2">
    <name type="scientific">Acetobacter oeni</name>
    <dbReference type="NCBI Taxonomy" id="304077"/>
    <lineage>
        <taxon>Bacteria</taxon>
        <taxon>Pseudomonadati</taxon>
        <taxon>Pseudomonadota</taxon>
        <taxon>Alphaproteobacteria</taxon>
        <taxon>Acetobacterales</taxon>
        <taxon>Acetobacteraceae</taxon>
        <taxon>Acetobacter</taxon>
    </lineage>
</organism>
<dbReference type="AlphaFoldDB" id="A0A511XHB0"/>
<dbReference type="Proteomes" id="UP000321746">
    <property type="component" value="Unassembled WGS sequence"/>
</dbReference>
<accession>A0A511XHB0</accession>
<dbReference type="Pfam" id="PF13704">
    <property type="entry name" value="Glyco_tranf_2_4"/>
    <property type="match status" value="1"/>
</dbReference>
<proteinExistence type="predicted"/>
<dbReference type="EMBL" id="BJYG01000004">
    <property type="protein sequence ID" value="GEN62328.1"/>
    <property type="molecule type" value="Genomic_DNA"/>
</dbReference>
<dbReference type="RefSeq" id="WP_146885787.1">
    <property type="nucleotide sequence ID" value="NZ_BJYG01000004.1"/>
</dbReference>
<evidence type="ECO:0000313" key="2">
    <source>
        <dbReference type="Proteomes" id="UP000321746"/>
    </source>
</evidence>
<reference evidence="1 2" key="1">
    <citation type="submission" date="2019-07" db="EMBL/GenBank/DDBJ databases">
        <title>Whole genome shotgun sequence of Acetobacter oeni NBRC 105207.</title>
        <authorList>
            <person name="Hosoyama A."/>
            <person name="Uohara A."/>
            <person name="Ohji S."/>
            <person name="Ichikawa N."/>
        </authorList>
    </citation>
    <scope>NUCLEOTIDE SEQUENCE [LARGE SCALE GENOMIC DNA]</scope>
    <source>
        <strain evidence="1 2">NBRC 105207</strain>
    </source>
</reference>
<name>A0A511XHB0_9PROT</name>
<gene>
    <name evidence="1" type="ORF">AOE01nite_05520</name>
</gene>
<comment type="caution">
    <text evidence="1">The sequence shown here is derived from an EMBL/GenBank/DDBJ whole genome shotgun (WGS) entry which is preliminary data.</text>
</comment>
<sequence>MTKQTLPTRCITMQKNEAVLLEPWLLHHAALFGFDALTVLDNGSDNPAVLDTLKRYEARGVTVIHDYPTKEDYGRKGEIVADIIREWDRRGGYAFALPLDCDELLITVTERIAWDRASVHAALARMAGQKSTFVNNRMLLNIPHRPGYFRPQIIQRAIFAADTITSLDQGYHFPGTIYPDRCGQSLLACLHLHNRPNYEDIKTVARNKLRHLTGEADLATMEPTEEGYHLYSYFRTSEETFLSQYRDQPDVYIPGILPYLESLGIDWRPMLGTGGVQLPLRPPHNFLVHRAEHREQRHIFETYDAAYYAAHNPDVVADPHYGLWPLAHFLPTGWNEGRRPNGLSQPPVIVEQMSAD</sequence>
<evidence type="ECO:0000313" key="1">
    <source>
        <dbReference type="EMBL" id="GEN62328.1"/>
    </source>
</evidence>
<keyword evidence="2" id="KW-1185">Reference proteome</keyword>